<sequence>MADSMLIHEVLEALPSSSMTTRALSILDVFVPGEWKNITRFDDMIRDVTGETDESLIQQVGERAIALYANPENGYQRAVSIYRLVDDTGALAGAAALANKTGSRFEWLSFLETITPKPDTTQAIDAALKLVGELAAFCYSSGIPGDSIGDFVSSLGNAAKEDAIRLAAWVTFDGLIPLGPDFLLRSIEFVQNASDDLFSDNSRFGRLTRLLPGNSLDEQRRLALSNLDSARSAVEGFVANRTIDRDSVVERLKQALEVADDKLDYVAAALDLTTSPFEHTGIQSVARRVISRAYGEL</sequence>
<organism evidence="1 2">
    <name type="scientific">Labilithrix luteola</name>
    <dbReference type="NCBI Taxonomy" id="1391654"/>
    <lineage>
        <taxon>Bacteria</taxon>
        <taxon>Pseudomonadati</taxon>
        <taxon>Myxococcota</taxon>
        <taxon>Polyangia</taxon>
        <taxon>Polyangiales</taxon>
        <taxon>Labilitrichaceae</taxon>
        <taxon>Labilithrix</taxon>
    </lineage>
</organism>
<reference evidence="1 2" key="1">
    <citation type="submission" date="2015-08" db="EMBL/GenBank/DDBJ databases">
        <authorList>
            <person name="Babu N.S."/>
            <person name="Beckwith C.J."/>
            <person name="Beseler K.G."/>
            <person name="Brison A."/>
            <person name="Carone J.V."/>
            <person name="Caskin T.P."/>
            <person name="Diamond M."/>
            <person name="Durham M.E."/>
            <person name="Foxe J.M."/>
            <person name="Go M."/>
            <person name="Henderson B.A."/>
            <person name="Jones I.B."/>
            <person name="McGettigan J.A."/>
            <person name="Micheletti S.J."/>
            <person name="Nasrallah M.E."/>
            <person name="Ortiz D."/>
            <person name="Piller C.R."/>
            <person name="Privatt S.R."/>
            <person name="Schneider S.L."/>
            <person name="Sharp S."/>
            <person name="Smith T.C."/>
            <person name="Stanton J.D."/>
            <person name="Ullery H.E."/>
            <person name="Wilson R.J."/>
            <person name="Serrano M.G."/>
            <person name="Buck G."/>
            <person name="Lee V."/>
            <person name="Wang Y."/>
            <person name="Carvalho R."/>
            <person name="Voegtly L."/>
            <person name="Shi R."/>
            <person name="Duckworth R."/>
            <person name="Johnson A."/>
            <person name="Loviza R."/>
            <person name="Walstead R."/>
            <person name="Shah Z."/>
            <person name="Kiflezghi M."/>
            <person name="Wade K."/>
            <person name="Ball S.L."/>
            <person name="Bradley K.W."/>
            <person name="Asai D.J."/>
            <person name="Bowman C.A."/>
            <person name="Russell D.A."/>
            <person name="Pope W.H."/>
            <person name="Jacobs-Sera D."/>
            <person name="Hendrix R.W."/>
            <person name="Hatfull G.F."/>
        </authorList>
    </citation>
    <scope>NUCLEOTIDE SEQUENCE [LARGE SCALE GENOMIC DNA]</scope>
    <source>
        <strain evidence="1 2">DSM 27648</strain>
    </source>
</reference>
<proteinExistence type="predicted"/>
<dbReference type="AlphaFoldDB" id="A0A0K1Q596"/>
<protein>
    <submittedName>
        <fullName evidence="1">Uncharacterized protein</fullName>
    </submittedName>
</protein>
<dbReference type="OrthoDB" id="261494at2"/>
<dbReference type="EMBL" id="CP012333">
    <property type="protein sequence ID" value="AKV01006.1"/>
    <property type="molecule type" value="Genomic_DNA"/>
</dbReference>
<dbReference type="Proteomes" id="UP000064967">
    <property type="component" value="Chromosome"/>
</dbReference>
<name>A0A0K1Q596_9BACT</name>
<dbReference type="RefSeq" id="WP_146652186.1">
    <property type="nucleotide sequence ID" value="NZ_CP012333.1"/>
</dbReference>
<dbReference type="PATRIC" id="fig|1391654.3.peg.7779"/>
<evidence type="ECO:0000313" key="1">
    <source>
        <dbReference type="EMBL" id="AKV01006.1"/>
    </source>
</evidence>
<keyword evidence="2" id="KW-1185">Reference proteome</keyword>
<dbReference type="KEGG" id="llu:AKJ09_07669"/>
<evidence type="ECO:0000313" key="2">
    <source>
        <dbReference type="Proteomes" id="UP000064967"/>
    </source>
</evidence>
<accession>A0A0K1Q596</accession>
<dbReference type="STRING" id="1391654.AKJ09_07669"/>
<gene>
    <name evidence="1" type="ORF">AKJ09_07669</name>
</gene>